<organism evidence="4 5">
    <name type="scientific">candidate division TA06 bacterium</name>
    <dbReference type="NCBI Taxonomy" id="2250710"/>
    <lineage>
        <taxon>Bacteria</taxon>
        <taxon>Bacteria division TA06</taxon>
    </lineage>
</organism>
<evidence type="ECO:0000313" key="4">
    <source>
        <dbReference type="EMBL" id="RKX67293.1"/>
    </source>
</evidence>
<comment type="caution">
    <text evidence="4">The sequence shown here is derived from an EMBL/GenBank/DDBJ whole genome shotgun (WGS) entry which is preliminary data.</text>
</comment>
<feature type="domain" description="CBS" evidence="3">
    <location>
        <begin position="98"/>
        <end position="154"/>
    </location>
</feature>
<dbReference type="AlphaFoldDB" id="A0A660S9E6"/>
<dbReference type="InterPro" id="IPR051257">
    <property type="entry name" value="Diverse_CBS-Domain"/>
</dbReference>
<protein>
    <submittedName>
        <fullName evidence="4">CBS domain-containing protein</fullName>
    </submittedName>
</protein>
<dbReference type="EMBL" id="QNBC01000022">
    <property type="protein sequence ID" value="RKX67293.1"/>
    <property type="molecule type" value="Genomic_DNA"/>
</dbReference>
<dbReference type="InterPro" id="IPR046342">
    <property type="entry name" value="CBS_dom_sf"/>
</dbReference>
<name>A0A660S9E6_UNCT6</name>
<evidence type="ECO:0000256" key="2">
    <source>
        <dbReference type="PROSITE-ProRule" id="PRU00703"/>
    </source>
</evidence>
<dbReference type="Pfam" id="PF00571">
    <property type="entry name" value="CBS"/>
    <property type="match status" value="2"/>
</dbReference>
<dbReference type="Gene3D" id="3.10.580.10">
    <property type="entry name" value="CBS-domain"/>
    <property type="match status" value="1"/>
</dbReference>
<reference evidence="4 5" key="1">
    <citation type="submission" date="2018-06" db="EMBL/GenBank/DDBJ databases">
        <title>Extensive metabolic versatility and redundancy in microbially diverse, dynamic hydrothermal sediments.</title>
        <authorList>
            <person name="Dombrowski N."/>
            <person name="Teske A."/>
            <person name="Baker B.J."/>
        </authorList>
    </citation>
    <scope>NUCLEOTIDE SEQUENCE [LARGE SCALE GENOMIC DNA]</scope>
    <source>
        <strain evidence="4">B35_G9</strain>
    </source>
</reference>
<accession>A0A660S9E6</accession>
<dbReference type="PANTHER" id="PTHR43080">
    <property type="entry name" value="CBS DOMAIN-CONTAINING PROTEIN CBSX3, MITOCHONDRIAL"/>
    <property type="match status" value="1"/>
</dbReference>
<sequence length="154" mass="17880">MRLIRVDDINNLISKKAATVRESANIFEIAEAMIEDPKTRSVYVVDGKNRLKGIIPVIYFVKVIFHEYVPDEYLYFKVMKPIEFDMIQSLDTLNASDIMLNPIFVKSNESLKTAFQRMFSSELKEIPVVDEEMKVVGDLNILEMIEAWLEINKE</sequence>
<dbReference type="PROSITE" id="PS51371">
    <property type="entry name" value="CBS"/>
    <property type="match status" value="2"/>
</dbReference>
<feature type="domain" description="CBS" evidence="3">
    <location>
        <begin position="13"/>
        <end position="72"/>
    </location>
</feature>
<evidence type="ECO:0000256" key="1">
    <source>
        <dbReference type="ARBA" id="ARBA00023122"/>
    </source>
</evidence>
<keyword evidence="1 2" id="KW-0129">CBS domain</keyword>
<dbReference type="InterPro" id="IPR000644">
    <property type="entry name" value="CBS_dom"/>
</dbReference>
<dbReference type="SUPFAM" id="SSF54631">
    <property type="entry name" value="CBS-domain pair"/>
    <property type="match status" value="1"/>
</dbReference>
<evidence type="ECO:0000259" key="3">
    <source>
        <dbReference type="PROSITE" id="PS51371"/>
    </source>
</evidence>
<evidence type="ECO:0000313" key="5">
    <source>
        <dbReference type="Proteomes" id="UP000282321"/>
    </source>
</evidence>
<dbReference type="Proteomes" id="UP000282321">
    <property type="component" value="Unassembled WGS sequence"/>
</dbReference>
<dbReference type="PANTHER" id="PTHR43080:SF2">
    <property type="entry name" value="CBS DOMAIN-CONTAINING PROTEIN"/>
    <property type="match status" value="1"/>
</dbReference>
<gene>
    <name evidence="4" type="ORF">DRP44_02565</name>
</gene>
<proteinExistence type="predicted"/>